<dbReference type="STRING" id="796604.A0A2X0M701"/>
<dbReference type="InterPro" id="IPR009030">
    <property type="entry name" value="Growth_fac_rcpt_cys_sf"/>
</dbReference>
<reference evidence="2 3" key="1">
    <citation type="submission" date="2016-11" db="EMBL/GenBank/DDBJ databases">
        <authorList>
            <person name="Jaros S."/>
            <person name="Januszkiewicz K."/>
            <person name="Wedrychowicz H."/>
        </authorList>
    </citation>
    <scope>NUCLEOTIDE SEQUENCE [LARGE SCALE GENOMIC DNA]</scope>
</reference>
<evidence type="ECO:0000313" key="3">
    <source>
        <dbReference type="Proteomes" id="UP000249464"/>
    </source>
</evidence>
<gene>
    <name evidence="2" type="primary">BQ5605_C007g04467</name>
    <name evidence="2" type="ORF">BQ5605_C007G04467</name>
</gene>
<keyword evidence="3" id="KW-1185">Reference proteome</keyword>
<name>A0A2X0M701_9BASI</name>
<evidence type="ECO:0000313" key="2">
    <source>
        <dbReference type="EMBL" id="SGY60685.1"/>
    </source>
</evidence>
<protein>
    <submittedName>
        <fullName evidence="2">BQ5605_C007g04467 protein</fullName>
    </submittedName>
</protein>
<dbReference type="AlphaFoldDB" id="A0A2X0M701"/>
<evidence type="ECO:0000256" key="1">
    <source>
        <dbReference type="SAM" id="SignalP"/>
    </source>
</evidence>
<organism evidence="2 3">
    <name type="scientific">Microbotryum silenes-dioicae</name>
    <dbReference type="NCBI Taxonomy" id="796604"/>
    <lineage>
        <taxon>Eukaryota</taxon>
        <taxon>Fungi</taxon>
        <taxon>Dikarya</taxon>
        <taxon>Basidiomycota</taxon>
        <taxon>Pucciniomycotina</taxon>
        <taxon>Microbotryomycetes</taxon>
        <taxon>Microbotryales</taxon>
        <taxon>Microbotryaceae</taxon>
        <taxon>Microbotryum</taxon>
    </lineage>
</organism>
<feature type="signal peptide" evidence="1">
    <location>
        <begin position="1"/>
        <end position="24"/>
    </location>
</feature>
<sequence>MMPVMTSVPALLVLALQFSRLVEATPSRLEPRRGTKFAALMTDRMKQCEPSMIEFANSGDARPLTVAIILYDKVPEKLRTDKLLPPVQTTLETIQKLGPLQTFTVKKHDYDPFTFTAVAKRGDKIEVFAFFPNGTGQNMWLDRTIGSGSSSSCLASVCSSTEYLNPKTKKCASCSSLFVNSTSCTAETPKTCSYGVVKDRKCVAKTCSSRQWPGPKGAACIACPDASARSCDAKGKSTSCSVGDVVNGVCKKLTCQDGAYLSSNGRRCLPCADPFAHKCSSANNTTECDWGYALKTNRTASFCVGPYAARFGKSSFMYTTTLTINKTLNATSVVDCAVGANYASVEFPWVWMWSDDGVDGVHCRLVPGGDPGLVRGKPGTGFDVGIVGTCKQNSDWPWSPSPASCAEIFLGPVTVTNKTTV</sequence>
<dbReference type="Proteomes" id="UP000249464">
    <property type="component" value="Unassembled WGS sequence"/>
</dbReference>
<dbReference type="SUPFAM" id="SSF57184">
    <property type="entry name" value="Growth factor receptor domain"/>
    <property type="match status" value="1"/>
</dbReference>
<dbReference type="EMBL" id="FQNC01000045">
    <property type="protein sequence ID" value="SGY60685.1"/>
    <property type="molecule type" value="Genomic_DNA"/>
</dbReference>
<accession>A0A2X0M701</accession>
<keyword evidence="1" id="KW-0732">Signal</keyword>
<feature type="chain" id="PRO_5016147732" evidence="1">
    <location>
        <begin position="25"/>
        <end position="421"/>
    </location>
</feature>
<proteinExistence type="predicted"/>